<feature type="chain" id="PRO_5012554816" evidence="2">
    <location>
        <begin position="21"/>
        <end position="188"/>
    </location>
</feature>
<organism evidence="3 4">
    <name type="scientific">Fistulifera solaris</name>
    <name type="common">Oleaginous diatom</name>
    <dbReference type="NCBI Taxonomy" id="1519565"/>
    <lineage>
        <taxon>Eukaryota</taxon>
        <taxon>Sar</taxon>
        <taxon>Stramenopiles</taxon>
        <taxon>Ochrophyta</taxon>
        <taxon>Bacillariophyta</taxon>
        <taxon>Bacillariophyceae</taxon>
        <taxon>Bacillariophycidae</taxon>
        <taxon>Naviculales</taxon>
        <taxon>Naviculaceae</taxon>
        <taxon>Fistulifera</taxon>
    </lineage>
</organism>
<dbReference type="OrthoDB" id="49415at2759"/>
<keyword evidence="2" id="KW-0732">Signal</keyword>
<reference evidence="3 4" key="1">
    <citation type="journal article" date="2015" name="Plant Cell">
        <title>Oil accumulation by the oleaginous diatom Fistulifera solaris as revealed by the genome and transcriptome.</title>
        <authorList>
            <person name="Tanaka T."/>
            <person name="Maeda Y."/>
            <person name="Veluchamy A."/>
            <person name="Tanaka M."/>
            <person name="Abida H."/>
            <person name="Marechal E."/>
            <person name="Bowler C."/>
            <person name="Muto M."/>
            <person name="Sunaga Y."/>
            <person name="Tanaka M."/>
            <person name="Yoshino T."/>
            <person name="Taniguchi T."/>
            <person name="Fukuda Y."/>
            <person name="Nemoto M."/>
            <person name="Matsumoto M."/>
            <person name="Wong P.S."/>
            <person name="Aburatani S."/>
            <person name="Fujibuchi W."/>
        </authorList>
    </citation>
    <scope>NUCLEOTIDE SEQUENCE [LARGE SCALE GENOMIC DNA]</scope>
    <source>
        <strain evidence="3 4">JPCC DA0580</strain>
    </source>
</reference>
<evidence type="ECO:0000256" key="1">
    <source>
        <dbReference type="SAM" id="Coils"/>
    </source>
</evidence>
<keyword evidence="4" id="KW-1185">Reference proteome</keyword>
<protein>
    <submittedName>
        <fullName evidence="3">Uncharacterized protein</fullName>
    </submittedName>
</protein>
<evidence type="ECO:0000313" key="3">
    <source>
        <dbReference type="EMBL" id="GAX18605.1"/>
    </source>
</evidence>
<dbReference type="AlphaFoldDB" id="A0A1Z5JX67"/>
<accession>A0A1Z5JX67</accession>
<gene>
    <name evidence="3" type="ORF">FisN_10Hh188</name>
</gene>
<feature type="coiled-coil region" evidence="1">
    <location>
        <begin position="157"/>
        <end position="184"/>
    </location>
</feature>
<dbReference type="EMBL" id="BDSP01000131">
    <property type="protein sequence ID" value="GAX18605.1"/>
    <property type="molecule type" value="Genomic_DNA"/>
</dbReference>
<evidence type="ECO:0000256" key="2">
    <source>
        <dbReference type="SAM" id="SignalP"/>
    </source>
</evidence>
<name>A0A1Z5JX67_FISSO</name>
<comment type="caution">
    <text evidence="3">The sequence shown here is derived from an EMBL/GenBank/DDBJ whole genome shotgun (WGS) entry which is preliminary data.</text>
</comment>
<feature type="signal peptide" evidence="2">
    <location>
        <begin position="1"/>
        <end position="20"/>
    </location>
</feature>
<keyword evidence="1" id="KW-0175">Coiled coil</keyword>
<sequence>MTFLRSFAVFTLFALSPASAFAPLQTARPTTALHSARSDEAARKAMTSVVAAAYLMSNIVAAAPALAWDADFAGSSQVIAGRSGGRSGGRAKAPSRAPTRVVERQTTIVQPSPVIVSPGYGYGYGYNPNAGLGLAIGINAIGSISEGMREYRQESEIRDARSELQQAKLKEAELEMRLRQLEQRTAAQ</sequence>
<evidence type="ECO:0000313" key="4">
    <source>
        <dbReference type="Proteomes" id="UP000198406"/>
    </source>
</evidence>
<dbReference type="InParanoid" id="A0A1Z5JX67"/>
<proteinExistence type="predicted"/>
<dbReference type="Proteomes" id="UP000198406">
    <property type="component" value="Unassembled WGS sequence"/>
</dbReference>